<geneLocation type="mitochondrion" evidence="2"/>
<name>Q09FA6_TETMA</name>
<gene>
    <name evidence="2" type="primary">ymf69</name>
</gene>
<dbReference type="AlphaFoldDB" id="Q09FA6"/>
<protein>
    <submittedName>
        <fullName evidence="2">Ymf69</fullName>
    </submittedName>
</protein>
<evidence type="ECO:0000256" key="1">
    <source>
        <dbReference type="SAM" id="Phobius"/>
    </source>
</evidence>
<keyword evidence="2" id="KW-0496">Mitochondrion</keyword>
<dbReference type="EMBL" id="DQ927303">
    <property type="protein sequence ID" value="ABI51645.1"/>
    <property type="molecule type" value="Genomic_DNA"/>
</dbReference>
<organism evidence="2">
    <name type="scientific">Tetrahymena malaccensis</name>
    <dbReference type="NCBI Taxonomy" id="5901"/>
    <lineage>
        <taxon>Eukaryota</taxon>
        <taxon>Sar</taxon>
        <taxon>Alveolata</taxon>
        <taxon>Ciliophora</taxon>
        <taxon>Intramacronucleata</taxon>
        <taxon>Oligohymenophorea</taxon>
        <taxon>Hymenostomatida</taxon>
        <taxon>Tetrahymenina</taxon>
        <taxon>Tetrahymenidae</taxon>
        <taxon>Tetrahymena</taxon>
    </lineage>
</organism>
<keyword evidence="1" id="KW-0812">Transmembrane</keyword>
<proteinExistence type="predicted"/>
<dbReference type="GeneID" id="4271391"/>
<keyword evidence="1" id="KW-1133">Transmembrane helix</keyword>
<dbReference type="RefSeq" id="YP_740736.1">
    <property type="nucleotide sequence ID" value="NC_008337.1"/>
</dbReference>
<feature type="transmembrane region" description="Helical" evidence="1">
    <location>
        <begin position="33"/>
        <end position="50"/>
    </location>
</feature>
<reference evidence="2" key="1">
    <citation type="journal article" date="2007" name="PLoS ONE">
        <title>Complete mitochondrial genome sequence of three tetrahymena species reveals mutation hot spots and accelerated nonsynonymous substitutions in Ymf genes.</title>
        <authorList>
            <person name="Moradian M.M."/>
            <person name="Beglaryan D."/>
            <person name="Skozylas J.M."/>
            <person name="Kerikorian V."/>
        </authorList>
    </citation>
    <scope>NUCLEOTIDE SEQUENCE</scope>
    <source>
        <strain evidence="2">MP75</strain>
    </source>
</reference>
<accession>Q09FA6</accession>
<sequence length="68" mass="8472">MLNNIFIFEKYLKKNNLKKKQINLKKKFTPLRFFLFILSLFFYPSSIYFINSFKINNKIDYNFELYLI</sequence>
<evidence type="ECO:0000313" key="2">
    <source>
        <dbReference type="EMBL" id="ABI51645.1"/>
    </source>
</evidence>
<keyword evidence="1" id="KW-0472">Membrane</keyword>